<dbReference type="AlphaFoldDB" id="A0A2A4G9K5"/>
<evidence type="ECO:0000259" key="2">
    <source>
        <dbReference type="Pfam" id="PF01261"/>
    </source>
</evidence>
<dbReference type="PANTHER" id="PTHR43489">
    <property type="entry name" value="ISOMERASE"/>
    <property type="match status" value="1"/>
</dbReference>
<dbReference type="InterPro" id="IPR050417">
    <property type="entry name" value="Sugar_Epim/Isomerase"/>
</dbReference>
<proteinExistence type="predicted"/>
<evidence type="ECO:0000313" key="3">
    <source>
        <dbReference type="EMBL" id="PCE64442.1"/>
    </source>
</evidence>
<dbReference type="Gene3D" id="3.20.20.150">
    <property type="entry name" value="Divalent-metal-dependent TIM barrel enzymes"/>
    <property type="match status" value="1"/>
</dbReference>
<dbReference type="InterPro" id="IPR036237">
    <property type="entry name" value="Xyl_isomerase-like_sf"/>
</dbReference>
<dbReference type="SUPFAM" id="SSF51658">
    <property type="entry name" value="Xylose isomerase-like"/>
    <property type="match status" value="1"/>
</dbReference>
<organism evidence="3 4">
    <name type="scientific">Sediminicola luteus</name>
    <dbReference type="NCBI Taxonomy" id="319238"/>
    <lineage>
        <taxon>Bacteria</taxon>
        <taxon>Pseudomonadati</taxon>
        <taxon>Bacteroidota</taxon>
        <taxon>Flavobacteriia</taxon>
        <taxon>Flavobacteriales</taxon>
        <taxon>Flavobacteriaceae</taxon>
        <taxon>Sediminicola</taxon>
    </lineage>
</organism>
<dbReference type="OrthoDB" id="9801426at2"/>
<dbReference type="PANTHER" id="PTHR43489:SF7">
    <property type="entry name" value="3-DEHYDRO-D-GULOSIDE 4-EPIMERASE-RELATED"/>
    <property type="match status" value="1"/>
</dbReference>
<evidence type="ECO:0000256" key="1">
    <source>
        <dbReference type="ARBA" id="ARBA00023235"/>
    </source>
</evidence>
<dbReference type="Pfam" id="PF01261">
    <property type="entry name" value="AP_endonuc_2"/>
    <property type="match status" value="1"/>
</dbReference>
<accession>A0A2A4G9K5</accession>
<comment type="caution">
    <text evidence="3">The sequence shown here is derived from an EMBL/GenBank/DDBJ whole genome shotgun (WGS) entry which is preliminary data.</text>
</comment>
<sequence>MKIGMNMLLWTDHVTETHYPIIEKLKEIGYHGIEIPLGQGDLRHYHKLGNEIAQLDLEVTAVTSIHANTNIASPDKKIRQAGLDQLRWAMDMGAALGVKTICGPFHSAFAHFSQKPPAQAERQWSAEYLHLAGGYASENGITLAVEALNRFECYLYNTMGDLKMLLDQVAHPNVGAIYDSHHAHIEEKNHEGALNTIATHLKHVHISESDRGTPGNGQVHWHSVFNTLQDMGYDGWLTIEAFSRSAPEFANAINVWRDFSPAEEIITQGFDFIKKNWINRKP</sequence>
<protein>
    <submittedName>
        <fullName evidence="3">Xylose isomerase</fullName>
    </submittedName>
</protein>
<reference evidence="3 4" key="1">
    <citation type="submission" date="2017-04" db="EMBL/GenBank/DDBJ databases">
        <title>A new member of the family Flavobacteriaceae isolated from ascidians.</title>
        <authorList>
            <person name="Chen L."/>
        </authorList>
    </citation>
    <scope>NUCLEOTIDE SEQUENCE [LARGE SCALE GENOMIC DNA]</scope>
    <source>
        <strain evidence="3 4">HQA918</strain>
    </source>
</reference>
<dbReference type="GO" id="GO:0016853">
    <property type="term" value="F:isomerase activity"/>
    <property type="evidence" value="ECO:0007669"/>
    <property type="project" value="UniProtKB-KW"/>
</dbReference>
<evidence type="ECO:0000313" key="4">
    <source>
        <dbReference type="Proteomes" id="UP000219559"/>
    </source>
</evidence>
<dbReference type="EMBL" id="NBWU01000003">
    <property type="protein sequence ID" value="PCE64442.1"/>
    <property type="molecule type" value="Genomic_DNA"/>
</dbReference>
<feature type="domain" description="Xylose isomerase-like TIM barrel" evidence="2">
    <location>
        <begin position="22"/>
        <end position="275"/>
    </location>
</feature>
<gene>
    <name evidence="3" type="ORF">B7P33_09140</name>
</gene>
<dbReference type="InterPro" id="IPR013022">
    <property type="entry name" value="Xyl_isomerase-like_TIM-brl"/>
</dbReference>
<dbReference type="Proteomes" id="UP000219559">
    <property type="component" value="Unassembled WGS sequence"/>
</dbReference>
<keyword evidence="1 3" id="KW-0413">Isomerase</keyword>
<keyword evidence="4" id="KW-1185">Reference proteome</keyword>
<name>A0A2A4G9K5_9FLAO</name>